<proteinExistence type="predicted"/>
<protein>
    <submittedName>
        <fullName evidence="1">Uncharacterized protein</fullName>
    </submittedName>
</protein>
<dbReference type="InterPro" id="IPR007750">
    <property type="entry name" value="DUF674"/>
</dbReference>
<name>A0A2Z6MPB7_TRISU</name>
<gene>
    <name evidence="1" type="ORF">TSUD_162760</name>
</gene>
<organism evidence="1 2">
    <name type="scientific">Trifolium subterraneum</name>
    <name type="common">Subterranean clover</name>
    <dbReference type="NCBI Taxonomy" id="3900"/>
    <lineage>
        <taxon>Eukaryota</taxon>
        <taxon>Viridiplantae</taxon>
        <taxon>Streptophyta</taxon>
        <taxon>Embryophyta</taxon>
        <taxon>Tracheophyta</taxon>
        <taxon>Spermatophyta</taxon>
        <taxon>Magnoliopsida</taxon>
        <taxon>eudicotyledons</taxon>
        <taxon>Gunneridae</taxon>
        <taxon>Pentapetalae</taxon>
        <taxon>rosids</taxon>
        <taxon>fabids</taxon>
        <taxon>Fabales</taxon>
        <taxon>Fabaceae</taxon>
        <taxon>Papilionoideae</taxon>
        <taxon>50 kb inversion clade</taxon>
        <taxon>NPAAA clade</taxon>
        <taxon>Hologalegina</taxon>
        <taxon>IRL clade</taxon>
        <taxon>Trifolieae</taxon>
        <taxon>Trifolium</taxon>
    </lineage>
</organism>
<dbReference type="Proteomes" id="UP000242715">
    <property type="component" value="Unassembled WGS sequence"/>
</dbReference>
<dbReference type="AlphaFoldDB" id="A0A2Z6MPB7"/>
<dbReference type="Pfam" id="PF05056">
    <property type="entry name" value="DUF674"/>
    <property type="match status" value="1"/>
</dbReference>
<keyword evidence="2" id="KW-1185">Reference proteome</keyword>
<reference evidence="2" key="1">
    <citation type="journal article" date="2017" name="Front. Plant Sci.">
        <title>Climate Clever Clovers: New Paradigm to Reduce the Environmental Footprint of Ruminants by Breeding Low Methanogenic Forages Utilizing Haplotype Variation.</title>
        <authorList>
            <person name="Kaur P."/>
            <person name="Appels R."/>
            <person name="Bayer P.E."/>
            <person name="Keeble-Gagnere G."/>
            <person name="Wang J."/>
            <person name="Hirakawa H."/>
            <person name="Shirasawa K."/>
            <person name="Vercoe P."/>
            <person name="Stefanova K."/>
            <person name="Durmic Z."/>
            <person name="Nichols P."/>
            <person name="Revell C."/>
            <person name="Isobe S.N."/>
            <person name="Edwards D."/>
            <person name="Erskine W."/>
        </authorList>
    </citation>
    <scope>NUCLEOTIDE SEQUENCE [LARGE SCALE GENOMIC DNA]</scope>
    <source>
        <strain evidence="2">cv. Daliak</strain>
    </source>
</reference>
<sequence>MPNVFGTVVHLLQKLNITNIEAIVEQTLLVVDILKLALVSKTPLTDFIFKKNNLCDEFDDRNQYEYKNGEEISGEGRQMSVKVLRRKSTGEILFVEGGGLTILKASLTSTSTFTNGLNQFITSYATIKEEI</sequence>
<evidence type="ECO:0000313" key="2">
    <source>
        <dbReference type="Proteomes" id="UP000242715"/>
    </source>
</evidence>
<accession>A0A2Z6MPB7</accession>
<evidence type="ECO:0000313" key="1">
    <source>
        <dbReference type="EMBL" id="GAU34176.1"/>
    </source>
</evidence>
<dbReference type="EMBL" id="DF973548">
    <property type="protein sequence ID" value="GAU34176.1"/>
    <property type="molecule type" value="Genomic_DNA"/>
</dbReference>